<dbReference type="GO" id="GO:0071040">
    <property type="term" value="P:nuclear polyadenylation-dependent antisense transcript catabolic process"/>
    <property type="evidence" value="ECO:0007669"/>
    <property type="project" value="TreeGrafter"/>
</dbReference>
<dbReference type="GO" id="GO:0071036">
    <property type="term" value="P:nuclear polyadenylation-dependent snoRNA catabolic process"/>
    <property type="evidence" value="ECO:0007669"/>
    <property type="project" value="TreeGrafter"/>
</dbReference>
<evidence type="ECO:0000256" key="4">
    <source>
        <dbReference type="ARBA" id="ARBA00022801"/>
    </source>
</evidence>
<keyword evidence="5" id="KW-0271">Exosome</keyword>
<dbReference type="GO" id="GO:0071038">
    <property type="term" value="P:TRAMP-dependent tRNA surveillance pathway"/>
    <property type="evidence" value="ECO:0007669"/>
    <property type="project" value="TreeGrafter"/>
</dbReference>
<dbReference type="PANTHER" id="PTHR12124">
    <property type="entry name" value="POLYMYOSITIS/SCLERODERMA AUTOANTIGEN-RELATED"/>
    <property type="match status" value="1"/>
</dbReference>
<reference evidence="12 13" key="1">
    <citation type="submission" date="2017-07" db="EMBL/GenBank/DDBJ databases">
        <authorList>
            <person name="Talla V."/>
            <person name="Backstrom N."/>
        </authorList>
    </citation>
    <scope>NUCLEOTIDE SEQUENCE [LARGE SCALE GENOMIC DNA]</scope>
</reference>
<dbReference type="GO" id="GO:0071044">
    <property type="term" value="P:histone mRNA catabolic process"/>
    <property type="evidence" value="ECO:0007669"/>
    <property type="project" value="TreeGrafter"/>
</dbReference>
<keyword evidence="13" id="KW-1185">Reference proteome</keyword>
<dbReference type="GO" id="GO:0000176">
    <property type="term" value="C:nuclear exosome (RNase complex)"/>
    <property type="evidence" value="ECO:0007669"/>
    <property type="project" value="TreeGrafter"/>
</dbReference>
<dbReference type="GO" id="GO:0000467">
    <property type="term" value="P:exonucleolytic trimming to generate mature 3'-end of 5.8S rRNA from tricistronic rRNA transcript (SSU-rRNA, 5.8S rRNA, LSU-rRNA)"/>
    <property type="evidence" value="ECO:0007669"/>
    <property type="project" value="InterPro"/>
</dbReference>
<evidence type="ECO:0000256" key="9">
    <source>
        <dbReference type="ARBA" id="ARBA00070365"/>
    </source>
</evidence>
<dbReference type="CDD" id="cd06147">
    <property type="entry name" value="Rrp6p_like_exo"/>
    <property type="match status" value="1"/>
</dbReference>
<dbReference type="GO" id="GO:0071039">
    <property type="term" value="P:nuclear polyadenylation-dependent CUT catabolic process"/>
    <property type="evidence" value="ECO:0007669"/>
    <property type="project" value="TreeGrafter"/>
</dbReference>
<dbReference type="FunFam" id="1.10.150.80:FF:000001">
    <property type="entry name" value="Putative exosome component 10"/>
    <property type="match status" value="1"/>
</dbReference>
<dbReference type="GO" id="GO:0000166">
    <property type="term" value="F:nucleotide binding"/>
    <property type="evidence" value="ECO:0007669"/>
    <property type="project" value="InterPro"/>
</dbReference>
<dbReference type="PANTHER" id="PTHR12124:SF47">
    <property type="entry name" value="EXOSOME COMPONENT 10"/>
    <property type="match status" value="1"/>
</dbReference>
<comment type="similarity">
    <text evidence="8">Belongs to the exosome component 10/RRP6 family.</text>
</comment>
<keyword evidence="4" id="KW-0378">Hydrolase</keyword>
<feature type="domain" description="HRDC" evidence="11">
    <location>
        <begin position="458"/>
        <end position="538"/>
    </location>
</feature>
<feature type="compositionally biased region" description="Polar residues" evidence="10">
    <location>
        <begin position="622"/>
        <end position="638"/>
    </location>
</feature>
<evidence type="ECO:0000256" key="1">
    <source>
        <dbReference type="ARBA" id="ARBA00004123"/>
    </source>
</evidence>
<dbReference type="SMART" id="SM00474">
    <property type="entry name" value="35EXOc"/>
    <property type="match status" value="1"/>
</dbReference>
<evidence type="ECO:0000313" key="12">
    <source>
        <dbReference type="EMBL" id="VVC94326.1"/>
    </source>
</evidence>
<organism evidence="12 13">
    <name type="scientific">Leptidea sinapis</name>
    <dbReference type="NCBI Taxonomy" id="189913"/>
    <lineage>
        <taxon>Eukaryota</taxon>
        <taxon>Metazoa</taxon>
        <taxon>Ecdysozoa</taxon>
        <taxon>Arthropoda</taxon>
        <taxon>Hexapoda</taxon>
        <taxon>Insecta</taxon>
        <taxon>Pterygota</taxon>
        <taxon>Neoptera</taxon>
        <taxon>Endopterygota</taxon>
        <taxon>Lepidoptera</taxon>
        <taxon>Glossata</taxon>
        <taxon>Ditrysia</taxon>
        <taxon>Papilionoidea</taxon>
        <taxon>Pieridae</taxon>
        <taxon>Dismorphiinae</taxon>
        <taxon>Leptidea</taxon>
    </lineage>
</organism>
<name>A0A5E4QA72_9NEOP</name>
<dbReference type="InterPro" id="IPR002121">
    <property type="entry name" value="HRDC_dom"/>
</dbReference>
<dbReference type="Pfam" id="PF00570">
    <property type="entry name" value="HRDC"/>
    <property type="match status" value="1"/>
</dbReference>
<gene>
    <name evidence="12" type="ORF">LSINAPIS_LOCUS6305</name>
</gene>
<dbReference type="SUPFAM" id="SSF53098">
    <property type="entry name" value="Ribonuclease H-like"/>
    <property type="match status" value="1"/>
</dbReference>
<accession>A0A5E4QA72</accession>
<dbReference type="GO" id="GO:0000175">
    <property type="term" value="F:3'-5'-RNA exonuclease activity"/>
    <property type="evidence" value="ECO:0007669"/>
    <property type="project" value="InterPro"/>
</dbReference>
<feature type="region of interest" description="Disordered" evidence="10">
    <location>
        <begin position="601"/>
        <end position="687"/>
    </location>
</feature>
<evidence type="ECO:0000256" key="5">
    <source>
        <dbReference type="ARBA" id="ARBA00022835"/>
    </source>
</evidence>
<dbReference type="SMART" id="SM00341">
    <property type="entry name" value="HRDC"/>
    <property type="match status" value="1"/>
</dbReference>
<sequence length="687" mass="79508">MNSELNPQATDFYESLKLLTQNGLSSIQKAVKCVASTPAGSSYKVYQTFDSFKKVTGLIGDDTIKLSNTIYGDNMSGVLKNYKMNSKSDGDDEKLSDVNTNVIDFIRLSMDNIKNSQVSNIHNAQSDSMEHSSQDTFVPCLAFKRRSNNLNAVHYPTPQVHVQRPQFKIPVDNSENFWIPKIAYKPNAEKPLELMTLYNKDGVPCGIEHPYKYELELYQPPKWALEPDKESHNFPRKLNETPLTFINTQSQLNDLLRHLETVTEFAVDLEHHSYRSYLGITCLMQITTNGGDFIIDPFAVSEHIHQLNQVFTNPEILKIFHGAKHDIAWMQRDLGLYVVGMFDTQKAASILNKSRTTLQYIVFEYCHVELDKRFQLADWRVRPIPEEMLEYARSDTHYLLYVWHEMKKELLKAGHGSTDKLLEVFENSKALCLIRYEKPVVTDEKIIKSYEKTKKTFNARQLHALKYLYKWRDTQARELDESPEYLLPSHMLMALAEKLPRDIQGINACCNPMPPFVKQNTIELHNILKACRELPETAFAFLVEPASATPAPKKPRLHRHKHINYKAKFNEMVRRWYESLNTHYNPALWPFMGLRRNPKIKTRSRQMASSRRMRFSEPYHQFRSSGQKPRAQKSNNGVASMKESGEHATPSTSKAFAVPSSNDTDTSVKDCHQYIHEYRKPERKMKK</sequence>
<evidence type="ECO:0000256" key="7">
    <source>
        <dbReference type="ARBA" id="ARBA00023242"/>
    </source>
</evidence>
<dbReference type="InterPro" id="IPR045092">
    <property type="entry name" value="Rrp6-like"/>
</dbReference>
<dbReference type="GO" id="GO:0071037">
    <property type="term" value="P:nuclear polyadenylation-dependent snRNA catabolic process"/>
    <property type="evidence" value="ECO:0007669"/>
    <property type="project" value="TreeGrafter"/>
</dbReference>
<evidence type="ECO:0000259" key="11">
    <source>
        <dbReference type="PROSITE" id="PS50967"/>
    </source>
</evidence>
<keyword evidence="3" id="KW-0540">Nuclease</keyword>
<dbReference type="Gene3D" id="3.30.420.10">
    <property type="entry name" value="Ribonuclease H-like superfamily/Ribonuclease H"/>
    <property type="match status" value="1"/>
</dbReference>
<keyword evidence="7" id="KW-0539">Nucleus</keyword>
<dbReference type="GO" id="GO:0003727">
    <property type="term" value="F:single-stranded RNA binding"/>
    <property type="evidence" value="ECO:0007669"/>
    <property type="project" value="TreeGrafter"/>
</dbReference>
<dbReference type="GO" id="GO:0071051">
    <property type="term" value="P:poly(A)-dependent snoRNA 3'-end processing"/>
    <property type="evidence" value="ECO:0007669"/>
    <property type="project" value="TreeGrafter"/>
</dbReference>
<comment type="subcellular location">
    <subcellularLocation>
        <location evidence="1">Nucleus</location>
    </subcellularLocation>
</comment>
<keyword evidence="6" id="KW-0269">Exonuclease</keyword>
<feature type="compositionally biased region" description="Basic and acidic residues" evidence="10">
    <location>
        <begin position="666"/>
        <end position="680"/>
    </location>
</feature>
<dbReference type="Gene3D" id="1.10.150.80">
    <property type="entry name" value="HRDC domain"/>
    <property type="match status" value="1"/>
</dbReference>
<dbReference type="Proteomes" id="UP000324832">
    <property type="component" value="Unassembled WGS sequence"/>
</dbReference>
<dbReference type="AlphaFoldDB" id="A0A5E4QA72"/>
<evidence type="ECO:0000256" key="3">
    <source>
        <dbReference type="ARBA" id="ARBA00022722"/>
    </source>
</evidence>
<keyword evidence="2" id="KW-0698">rRNA processing</keyword>
<dbReference type="GO" id="GO:0071035">
    <property type="term" value="P:nuclear polyadenylation-dependent rRNA catabolic process"/>
    <property type="evidence" value="ECO:0007669"/>
    <property type="project" value="TreeGrafter"/>
</dbReference>
<feature type="compositionally biased region" description="Polar residues" evidence="10">
    <location>
        <begin position="649"/>
        <end position="665"/>
    </location>
</feature>
<dbReference type="EMBL" id="FZQP02001948">
    <property type="protein sequence ID" value="VVC94326.1"/>
    <property type="molecule type" value="Genomic_DNA"/>
</dbReference>
<evidence type="ECO:0000256" key="10">
    <source>
        <dbReference type="SAM" id="MobiDB-lite"/>
    </source>
</evidence>
<evidence type="ECO:0000256" key="6">
    <source>
        <dbReference type="ARBA" id="ARBA00022839"/>
    </source>
</evidence>
<dbReference type="InterPro" id="IPR044876">
    <property type="entry name" value="HRDC_dom_sf"/>
</dbReference>
<dbReference type="PROSITE" id="PS50967">
    <property type="entry name" value="HRDC"/>
    <property type="match status" value="1"/>
</dbReference>
<dbReference type="FunFam" id="3.30.420.10:FF:000059">
    <property type="entry name" value="Exosome complex exonuclease Rrp6"/>
    <property type="match status" value="1"/>
</dbReference>
<evidence type="ECO:0000256" key="2">
    <source>
        <dbReference type="ARBA" id="ARBA00022552"/>
    </source>
</evidence>
<dbReference type="Pfam" id="PF01612">
    <property type="entry name" value="DNA_pol_A_exo1"/>
    <property type="match status" value="1"/>
</dbReference>
<evidence type="ECO:0000256" key="8">
    <source>
        <dbReference type="ARBA" id="ARBA00043957"/>
    </source>
</evidence>
<dbReference type="GO" id="GO:0005730">
    <property type="term" value="C:nucleolus"/>
    <property type="evidence" value="ECO:0007669"/>
    <property type="project" value="TreeGrafter"/>
</dbReference>
<dbReference type="InterPro" id="IPR010997">
    <property type="entry name" value="HRDC-like_sf"/>
</dbReference>
<dbReference type="SUPFAM" id="SSF47819">
    <property type="entry name" value="HRDC-like"/>
    <property type="match status" value="1"/>
</dbReference>
<evidence type="ECO:0000313" key="13">
    <source>
        <dbReference type="Proteomes" id="UP000324832"/>
    </source>
</evidence>
<dbReference type="InterPro" id="IPR012337">
    <property type="entry name" value="RNaseH-like_sf"/>
</dbReference>
<proteinExistence type="inferred from homology"/>
<protein>
    <recommendedName>
        <fullName evidence="9">Exosome complex component 10 homolog</fullName>
    </recommendedName>
</protein>
<dbReference type="InterPro" id="IPR049559">
    <property type="entry name" value="Rrp6p-like_exo"/>
</dbReference>
<dbReference type="InterPro" id="IPR036397">
    <property type="entry name" value="RNaseH_sf"/>
</dbReference>
<dbReference type="InterPro" id="IPR002562">
    <property type="entry name" value="3'-5'_exonuclease_dom"/>
</dbReference>